<evidence type="ECO:0000313" key="2">
    <source>
        <dbReference type="EMBL" id="KAA6389442.1"/>
    </source>
</evidence>
<organism evidence="2 3">
    <name type="scientific">Streblomastix strix</name>
    <dbReference type="NCBI Taxonomy" id="222440"/>
    <lineage>
        <taxon>Eukaryota</taxon>
        <taxon>Metamonada</taxon>
        <taxon>Preaxostyla</taxon>
        <taxon>Oxymonadida</taxon>
        <taxon>Streblomastigidae</taxon>
        <taxon>Streblomastix</taxon>
    </lineage>
</organism>
<sequence length="451" mass="54088">MGGKTIRYQESWKLVKEVEFIQKRFFLLFKSENSEKRFKERLRIYPFSSSRQEKITLIEKLEEEQKESIIEKIHPEQVKWFNSTFVIPNHHQKLKKILDTSSVNKVIQTIHFKMNRIDQVRDLKRKGDWATSPGLKSAFHHLIVYPPHRPYLAFEAMRKVHQYRAMHFGTQLSPIFFTQALAMVLTKIQRSSDIRILSYMDDLLLLHQNKEIMREQTQTMLRILDAFVWTIAQQNSETEPKQQINFLGWMQDLKRIYLKMIDLKKQELHFQLKRFISLIKRQIRIMIKLFALLIGKLNFLRVQVRQASIYLKLMDSTKTRVLKNKEWRENMILSKEILQELYWWQVVIMRNQGMTLEVRIPEAVMASDAFPQAGERYWNCKRRILQSYMEHGTGNRNIGHITRRIGSHILRTIPLQINLQKAANQSDPHQVRQFYHCIRFSRTKIRLSTHS</sequence>
<dbReference type="Gene3D" id="3.30.70.270">
    <property type="match status" value="1"/>
</dbReference>
<name>A0A5J4W439_9EUKA</name>
<dbReference type="InterPro" id="IPR043128">
    <property type="entry name" value="Rev_trsase/Diguanyl_cyclase"/>
</dbReference>
<evidence type="ECO:0000313" key="3">
    <source>
        <dbReference type="Proteomes" id="UP000324800"/>
    </source>
</evidence>
<feature type="domain" description="Reverse transcriptase" evidence="1">
    <location>
        <begin position="67"/>
        <end position="251"/>
    </location>
</feature>
<dbReference type="SUPFAM" id="SSF56672">
    <property type="entry name" value="DNA/RNA polymerases"/>
    <property type="match status" value="1"/>
</dbReference>
<dbReference type="InterPro" id="IPR000477">
    <property type="entry name" value="RT_dom"/>
</dbReference>
<dbReference type="InterPro" id="IPR043502">
    <property type="entry name" value="DNA/RNA_pol_sf"/>
</dbReference>
<evidence type="ECO:0000259" key="1">
    <source>
        <dbReference type="PROSITE" id="PS50878"/>
    </source>
</evidence>
<dbReference type="PANTHER" id="PTHR33050:SF7">
    <property type="entry name" value="RIBONUCLEASE H"/>
    <property type="match status" value="1"/>
</dbReference>
<reference evidence="2 3" key="1">
    <citation type="submission" date="2019-03" db="EMBL/GenBank/DDBJ databases">
        <title>Single cell metagenomics reveals metabolic interactions within the superorganism composed of flagellate Streblomastix strix and complex community of Bacteroidetes bacteria on its surface.</title>
        <authorList>
            <person name="Treitli S.C."/>
            <person name="Kolisko M."/>
            <person name="Husnik F."/>
            <person name="Keeling P."/>
            <person name="Hampl V."/>
        </authorList>
    </citation>
    <scope>NUCLEOTIDE SEQUENCE [LARGE SCALE GENOMIC DNA]</scope>
    <source>
        <strain evidence="2">ST1C</strain>
    </source>
</reference>
<gene>
    <name evidence="2" type="ORF">EZS28_015032</name>
</gene>
<comment type="caution">
    <text evidence="2">The sequence shown here is derived from an EMBL/GenBank/DDBJ whole genome shotgun (WGS) entry which is preliminary data.</text>
</comment>
<dbReference type="Pfam" id="PF00078">
    <property type="entry name" value="RVT_1"/>
    <property type="match status" value="1"/>
</dbReference>
<protein>
    <submittedName>
        <fullName evidence="2">Putative Transposon Ty3-G Gag-Pol polyprotein</fullName>
    </submittedName>
</protein>
<dbReference type="Proteomes" id="UP000324800">
    <property type="component" value="Unassembled WGS sequence"/>
</dbReference>
<dbReference type="PANTHER" id="PTHR33050">
    <property type="entry name" value="REVERSE TRANSCRIPTASE DOMAIN-CONTAINING PROTEIN"/>
    <property type="match status" value="1"/>
</dbReference>
<dbReference type="InterPro" id="IPR052055">
    <property type="entry name" value="Hepadnavirus_pol/RT"/>
</dbReference>
<accession>A0A5J4W439</accession>
<proteinExistence type="predicted"/>
<dbReference type="EMBL" id="SNRW01003587">
    <property type="protein sequence ID" value="KAA6389442.1"/>
    <property type="molecule type" value="Genomic_DNA"/>
</dbReference>
<dbReference type="Gene3D" id="3.10.10.10">
    <property type="entry name" value="HIV Type 1 Reverse Transcriptase, subunit A, domain 1"/>
    <property type="match status" value="1"/>
</dbReference>
<dbReference type="PROSITE" id="PS50878">
    <property type="entry name" value="RT_POL"/>
    <property type="match status" value="1"/>
</dbReference>
<dbReference type="AlphaFoldDB" id="A0A5J4W439"/>